<keyword evidence="1" id="KW-0472">Membrane</keyword>
<feature type="transmembrane region" description="Helical" evidence="1">
    <location>
        <begin position="83"/>
        <end position="103"/>
    </location>
</feature>
<sequence length="115" mass="13059">MKLLDISYYFLNTAKWLWGGSTSNIGPIPATIIAWKLDPNMAVILTILVVLAFGVVYAIYKIIAELLHALREVPDQRIHQNVFERVVLGYGAGTIGLFFWFLFEILKIIRHIVAN</sequence>
<keyword evidence="1" id="KW-0812">Transmembrane</keyword>
<proteinExistence type="predicted"/>
<evidence type="ECO:0000313" key="2">
    <source>
        <dbReference type="EMBL" id="CAF1952833.1"/>
    </source>
</evidence>
<feature type="transmembrane region" description="Helical" evidence="1">
    <location>
        <begin position="42"/>
        <end position="63"/>
    </location>
</feature>
<organism evidence="2 3">
    <name type="scientific">Rotaria magnacalcarata</name>
    <dbReference type="NCBI Taxonomy" id="392030"/>
    <lineage>
        <taxon>Eukaryota</taxon>
        <taxon>Metazoa</taxon>
        <taxon>Spiralia</taxon>
        <taxon>Gnathifera</taxon>
        <taxon>Rotifera</taxon>
        <taxon>Eurotatoria</taxon>
        <taxon>Bdelloidea</taxon>
        <taxon>Philodinida</taxon>
        <taxon>Philodinidae</taxon>
        <taxon>Rotaria</taxon>
    </lineage>
</organism>
<name>A0A816LRF7_9BILA</name>
<comment type="caution">
    <text evidence="2">The sequence shown here is derived from an EMBL/GenBank/DDBJ whole genome shotgun (WGS) entry which is preliminary data.</text>
</comment>
<evidence type="ECO:0000313" key="3">
    <source>
        <dbReference type="Proteomes" id="UP000663856"/>
    </source>
</evidence>
<gene>
    <name evidence="2" type="ORF">WKI299_LOCUS2455</name>
</gene>
<evidence type="ECO:0000256" key="1">
    <source>
        <dbReference type="SAM" id="Phobius"/>
    </source>
</evidence>
<keyword evidence="1" id="KW-1133">Transmembrane helix</keyword>
<accession>A0A816LRF7</accession>
<dbReference type="AlphaFoldDB" id="A0A816LRF7"/>
<protein>
    <submittedName>
        <fullName evidence="2">Uncharacterized protein</fullName>
    </submittedName>
</protein>
<dbReference type="EMBL" id="CAJNRF010000263">
    <property type="protein sequence ID" value="CAF1952833.1"/>
    <property type="molecule type" value="Genomic_DNA"/>
</dbReference>
<reference evidence="2" key="1">
    <citation type="submission" date="2021-02" db="EMBL/GenBank/DDBJ databases">
        <authorList>
            <person name="Nowell W R."/>
        </authorList>
    </citation>
    <scope>NUCLEOTIDE SEQUENCE</scope>
</reference>
<dbReference type="Proteomes" id="UP000663856">
    <property type="component" value="Unassembled WGS sequence"/>
</dbReference>